<proteinExistence type="predicted"/>
<protein>
    <submittedName>
        <fullName evidence="1">Uncharacterized protein</fullName>
    </submittedName>
</protein>
<organism evidence="1">
    <name type="scientific">Tetraselmis sp. GSL018</name>
    <dbReference type="NCBI Taxonomy" id="582737"/>
    <lineage>
        <taxon>Eukaryota</taxon>
        <taxon>Viridiplantae</taxon>
        <taxon>Chlorophyta</taxon>
        <taxon>core chlorophytes</taxon>
        <taxon>Chlorodendrophyceae</taxon>
        <taxon>Chlorodendrales</taxon>
        <taxon>Chlorodendraceae</taxon>
        <taxon>Tetraselmis</taxon>
    </lineage>
</organism>
<gene>
    <name evidence="1" type="ORF">TSPGSL018_10457</name>
</gene>
<name>A0A061RAN7_9CHLO</name>
<evidence type="ECO:0000313" key="1">
    <source>
        <dbReference type="EMBL" id="JAC67710.1"/>
    </source>
</evidence>
<sequence length="43" mass="4770">MTSKLGLRTFFRHRGGCPTALISNVSLQILNQGKTLKELQHAC</sequence>
<reference evidence="1" key="1">
    <citation type="submission" date="2014-05" db="EMBL/GenBank/DDBJ databases">
        <title>The transcriptome of the halophilic microalga Tetraselmis sp. GSL018 isolated from the Great Salt Lake, Utah.</title>
        <authorList>
            <person name="Jinkerson R.E."/>
            <person name="D'Adamo S."/>
            <person name="Posewitz M.C."/>
        </authorList>
    </citation>
    <scope>NUCLEOTIDE SEQUENCE</scope>
    <source>
        <strain evidence="1">GSL018</strain>
    </source>
</reference>
<accession>A0A061RAN7</accession>
<dbReference type="AlphaFoldDB" id="A0A061RAN7"/>
<dbReference type="EMBL" id="GBEZ01018766">
    <property type="protein sequence ID" value="JAC67710.1"/>
    <property type="molecule type" value="Transcribed_RNA"/>
</dbReference>